<feature type="transmembrane region" description="Helical" evidence="1">
    <location>
        <begin position="283"/>
        <end position="306"/>
    </location>
</feature>
<dbReference type="Gene3D" id="1.20.210.10">
    <property type="entry name" value="Cytochrome c oxidase-like, subunit I domain"/>
    <property type="match status" value="1"/>
</dbReference>
<dbReference type="PANTHER" id="PTHR10422">
    <property type="entry name" value="CYTOCHROME C OXIDASE SUBUNIT 1"/>
    <property type="match status" value="1"/>
</dbReference>
<dbReference type="InterPro" id="IPR000883">
    <property type="entry name" value="Cyt_C_Oxase_1"/>
</dbReference>
<keyword evidence="4" id="KW-1185">Reference proteome</keyword>
<evidence type="ECO:0000259" key="2">
    <source>
        <dbReference type="Pfam" id="PF22085"/>
    </source>
</evidence>
<evidence type="ECO:0000256" key="1">
    <source>
        <dbReference type="SAM" id="Phobius"/>
    </source>
</evidence>
<feature type="transmembrane region" description="Helical" evidence="1">
    <location>
        <begin position="585"/>
        <end position="608"/>
    </location>
</feature>
<feature type="transmembrane region" description="Helical" evidence="1">
    <location>
        <begin position="515"/>
        <end position="538"/>
    </location>
</feature>
<feature type="transmembrane region" description="Helical" evidence="1">
    <location>
        <begin position="715"/>
        <end position="736"/>
    </location>
</feature>
<proteinExistence type="predicted"/>
<keyword evidence="1" id="KW-0812">Transmembrane</keyword>
<dbReference type="Proteomes" id="UP000830116">
    <property type="component" value="Chromosome"/>
</dbReference>
<dbReference type="SUPFAM" id="SSF81442">
    <property type="entry name" value="Cytochrome c oxidase subunit I-like"/>
    <property type="match status" value="1"/>
</dbReference>
<feature type="transmembrane region" description="Helical" evidence="1">
    <location>
        <begin position="544"/>
        <end position="565"/>
    </location>
</feature>
<dbReference type="PANTHER" id="PTHR10422:SF38">
    <property type="entry name" value="CYTOCHROME B SUBUNIT OF NITRIC OXIDE REDUCTASE"/>
    <property type="match status" value="1"/>
</dbReference>
<feature type="transmembrane region" description="Helical" evidence="1">
    <location>
        <begin position="663"/>
        <end position="685"/>
    </location>
</feature>
<keyword evidence="1" id="KW-1133">Transmembrane helix</keyword>
<feature type="transmembrane region" description="Helical" evidence="1">
    <location>
        <begin position="628"/>
        <end position="651"/>
    </location>
</feature>
<evidence type="ECO:0000313" key="4">
    <source>
        <dbReference type="Proteomes" id="UP000830116"/>
    </source>
</evidence>
<feature type="transmembrane region" description="Helical" evidence="1">
    <location>
        <begin position="364"/>
        <end position="384"/>
    </location>
</feature>
<dbReference type="Pfam" id="PF00115">
    <property type="entry name" value="COX1"/>
    <property type="match status" value="1"/>
</dbReference>
<name>A0ABY4C959_9BACT</name>
<feature type="domain" description="Nitric oxide reductase subunit B cytochrome c-like" evidence="2">
    <location>
        <begin position="36"/>
        <end position="216"/>
    </location>
</feature>
<dbReference type="InterPro" id="IPR036927">
    <property type="entry name" value="Cyt_c_oxase-like_su1_sf"/>
</dbReference>
<reference evidence="3" key="1">
    <citation type="submission" date="2022-03" db="EMBL/GenBank/DDBJ databases">
        <title>Genome Identification and Characterization of new species Bdellovibrio reynosense LBG001 sp. nov. from a Mexico soil sample.</title>
        <authorList>
            <person name="Camilli A."/>
            <person name="Ajao Y."/>
            <person name="Guo X."/>
        </authorList>
    </citation>
    <scope>NUCLEOTIDE SEQUENCE</scope>
    <source>
        <strain evidence="3">LBG001</strain>
    </source>
</reference>
<gene>
    <name evidence="3" type="ORF">MNR06_00965</name>
</gene>
<feature type="transmembrane region" description="Helical" evidence="1">
    <location>
        <begin position="444"/>
        <end position="465"/>
    </location>
</feature>
<dbReference type="RefSeq" id="WP_243537963.1">
    <property type="nucleotide sequence ID" value="NZ_CP093442.1"/>
</dbReference>
<organism evidence="3 4">
    <name type="scientific">Bdellovibrio reynosensis</name>
    <dbReference type="NCBI Taxonomy" id="2835041"/>
    <lineage>
        <taxon>Bacteria</taxon>
        <taxon>Pseudomonadati</taxon>
        <taxon>Bdellovibrionota</taxon>
        <taxon>Bdellovibrionia</taxon>
        <taxon>Bdellovibrionales</taxon>
        <taxon>Pseudobdellovibrionaceae</taxon>
        <taxon>Bdellovibrio</taxon>
    </lineage>
</organism>
<feature type="transmembrane region" description="Helical" evidence="1">
    <location>
        <begin position="6"/>
        <end position="24"/>
    </location>
</feature>
<dbReference type="EMBL" id="CP093442">
    <property type="protein sequence ID" value="UOF01523.1"/>
    <property type="molecule type" value="Genomic_DNA"/>
</dbReference>
<accession>A0ABY4C959</accession>
<dbReference type="InterPro" id="IPR054309">
    <property type="entry name" value="NorB_cytochrome_c-like"/>
</dbReference>
<protein>
    <submittedName>
        <fullName evidence="3">Nitric-oxide reductase large subunit</fullName>
    </submittedName>
</protein>
<keyword evidence="1" id="KW-0472">Membrane</keyword>
<dbReference type="Pfam" id="PF22085">
    <property type="entry name" value="NorB_cytochrome_c-like"/>
    <property type="match status" value="1"/>
</dbReference>
<feature type="transmembrane region" description="Helical" evidence="1">
    <location>
        <begin position="228"/>
        <end position="252"/>
    </location>
</feature>
<feature type="transmembrane region" description="Helical" evidence="1">
    <location>
        <begin position="411"/>
        <end position="432"/>
    </location>
</feature>
<feature type="transmembrane region" description="Helical" evidence="1">
    <location>
        <begin position="328"/>
        <end position="352"/>
    </location>
</feature>
<sequence>MSHKKLWTIFAIVVIASFAVLGYYGREIYREAPPIPQQVITTDGTVLFTGQHIKDGMNVWQSTGGQELGSIWGHGAYVAPDWSADWLHREAVFIANRLAETDFSKKYDQLDEAQKASVRSKLQNEMRKNSYDSATGTLTVSPLRAEAIADNSKHYRDLFMDGEAMAQLRDDYAIPKNAIKDPERMAWMNSFFFWTSWACVTHRPGSDITYTNNWPPDKLVGNEPTGSLILWTGFSVIILLAGIALLAFYYAVNHGDEIDENLPKLDPLLGLKPTPSMAATLKYFWVVCALMVVQVILGAVTAHYGVEGSAFYGFPLADFLPYSVTRTWHVQIGIFWIATSWLATGLFIAPAVSGYEPKFQAAGVHFLFICLLIIVVGSLAGQWMGVMQKLGLEENFWFGHQGYEYVDLGRFWQAFLLIGLFLWLFLMSRAIWPAFKQQKENRHLLTMFMIASAAIALFYVAGFMWGRHTNLAIAEYWRWWVVHLWVEGFFEVFATVVIAFLFTRMGLINTKVATLSVLFSTIVFLAGGILGTFHHLYFTGTPTAVLAIGASFSALEVVPLVLLGFEGYSHFKVSRAAQWLQAYKWPIYFFISVAFWNLVGAGIFGFLINPPIALYYMQGLNTTPVHGHTALFGVYGMLGIGLMLFVLKGLASRNVWKDGVIKFAFWSINIGLALMVLISVLPIGFLQTLASVEHGFWYARSAEFMQQPGMDTLRWLRVIGDTIFTIGILALGWFVIGLKAGFSVKSTVDLSEDTMSKR</sequence>
<evidence type="ECO:0000313" key="3">
    <source>
        <dbReference type="EMBL" id="UOF01523.1"/>
    </source>
</evidence>
<feature type="transmembrane region" description="Helical" evidence="1">
    <location>
        <begin position="477"/>
        <end position="503"/>
    </location>
</feature>